<evidence type="ECO:0000256" key="1">
    <source>
        <dbReference type="SAM" id="SignalP"/>
    </source>
</evidence>
<gene>
    <name evidence="2" type="ORF">LPC04_14410</name>
</gene>
<organism evidence="2 3">
    <name type="scientific">Scleromatobacter humisilvae</name>
    <dbReference type="NCBI Taxonomy" id="2897159"/>
    <lineage>
        <taxon>Bacteria</taxon>
        <taxon>Pseudomonadati</taxon>
        <taxon>Pseudomonadota</taxon>
        <taxon>Betaproteobacteria</taxon>
        <taxon>Burkholderiales</taxon>
        <taxon>Sphaerotilaceae</taxon>
        <taxon>Scleromatobacter</taxon>
    </lineage>
</organism>
<dbReference type="EMBL" id="JAJLJH010000003">
    <property type="protein sequence ID" value="MCK9686902.1"/>
    <property type="molecule type" value="Genomic_DNA"/>
</dbReference>
<dbReference type="AlphaFoldDB" id="A0A9X1YM43"/>
<evidence type="ECO:0000313" key="3">
    <source>
        <dbReference type="Proteomes" id="UP001139353"/>
    </source>
</evidence>
<proteinExistence type="predicted"/>
<feature type="chain" id="PRO_5040848479" description="DUF4189 domain-containing protein" evidence="1">
    <location>
        <begin position="24"/>
        <end position="137"/>
    </location>
</feature>
<keyword evidence="3" id="KW-1185">Reference proteome</keyword>
<dbReference type="Proteomes" id="UP001139353">
    <property type="component" value="Unassembled WGS sequence"/>
</dbReference>
<protein>
    <recommendedName>
        <fullName evidence="4">DUF4189 domain-containing protein</fullName>
    </recommendedName>
</protein>
<sequence>MQTRHLLSSAAIALAFCTSGAFATDVGCRLVANGVEKCDVPTGAERSRDEVVAEIHAKADASTGCRTVANGVQKCDVTTGRERTREDVVAEVLNGSSGYAIAGCHTVANGVQKCDVPSLSQRDTALAKAPAQAVEAH</sequence>
<name>A0A9X1YM43_9BURK</name>
<keyword evidence="1" id="KW-0732">Signal</keyword>
<accession>A0A9X1YM43</accession>
<comment type="caution">
    <text evidence="2">The sequence shown here is derived from an EMBL/GenBank/DDBJ whole genome shotgun (WGS) entry which is preliminary data.</text>
</comment>
<feature type="signal peptide" evidence="1">
    <location>
        <begin position="1"/>
        <end position="23"/>
    </location>
</feature>
<evidence type="ECO:0000313" key="2">
    <source>
        <dbReference type="EMBL" id="MCK9686902.1"/>
    </source>
</evidence>
<reference evidence="2" key="1">
    <citation type="submission" date="2021-11" db="EMBL/GenBank/DDBJ databases">
        <title>BS-T2-15 a new species belonging to the Comamonadaceae family isolated from the soil of a French oak forest.</title>
        <authorList>
            <person name="Mieszkin S."/>
            <person name="Alain K."/>
        </authorList>
    </citation>
    <scope>NUCLEOTIDE SEQUENCE</scope>
    <source>
        <strain evidence="2">BS-T2-15</strain>
    </source>
</reference>
<evidence type="ECO:0008006" key="4">
    <source>
        <dbReference type="Google" id="ProtNLM"/>
    </source>
</evidence>
<dbReference type="RefSeq" id="WP_275682942.1">
    <property type="nucleotide sequence ID" value="NZ_JAJLJH010000003.1"/>
</dbReference>